<accession>A0A9P5U6Z0</accession>
<dbReference type="Pfam" id="PF19086">
    <property type="entry name" value="Terpene_syn_C_2"/>
    <property type="match status" value="1"/>
</dbReference>
<evidence type="ECO:0000256" key="6">
    <source>
        <dbReference type="RuleBase" id="RU366034"/>
    </source>
</evidence>
<dbReference type="AlphaFoldDB" id="A0A9P5U6Z0"/>
<evidence type="ECO:0000256" key="4">
    <source>
        <dbReference type="ARBA" id="ARBA00022842"/>
    </source>
</evidence>
<comment type="caution">
    <text evidence="7">The sequence shown here is derived from an EMBL/GenBank/DDBJ whole genome shotgun (WGS) entry which is preliminary data.</text>
</comment>
<protein>
    <recommendedName>
        <fullName evidence="6">Terpene synthase</fullName>
        <ecNumber evidence="6">4.2.3.-</ecNumber>
    </recommendedName>
</protein>
<evidence type="ECO:0000256" key="5">
    <source>
        <dbReference type="ARBA" id="ARBA00023239"/>
    </source>
</evidence>
<evidence type="ECO:0000313" key="7">
    <source>
        <dbReference type="EMBL" id="KAF9067338.1"/>
    </source>
</evidence>
<dbReference type="SFLD" id="SFLDS00005">
    <property type="entry name" value="Isoprenoid_Synthase_Type_I"/>
    <property type="match status" value="1"/>
</dbReference>
<dbReference type="InterPro" id="IPR034686">
    <property type="entry name" value="Terpene_cyclase-like_2"/>
</dbReference>
<evidence type="ECO:0000313" key="8">
    <source>
        <dbReference type="Proteomes" id="UP000772434"/>
    </source>
</evidence>
<dbReference type="OrthoDB" id="6486656at2759"/>
<keyword evidence="8" id="KW-1185">Reference proteome</keyword>
<gene>
    <name evidence="7" type="ORF">BDP27DRAFT_1536823</name>
</gene>
<reference evidence="7" key="1">
    <citation type="submission" date="2020-11" db="EMBL/GenBank/DDBJ databases">
        <authorList>
            <consortium name="DOE Joint Genome Institute"/>
            <person name="Ahrendt S."/>
            <person name="Riley R."/>
            <person name="Andreopoulos W."/>
            <person name="Labutti K."/>
            <person name="Pangilinan J."/>
            <person name="Ruiz-Duenas F.J."/>
            <person name="Barrasa J.M."/>
            <person name="Sanchez-Garcia M."/>
            <person name="Camarero S."/>
            <person name="Miyauchi S."/>
            <person name="Serrano A."/>
            <person name="Linde D."/>
            <person name="Babiker R."/>
            <person name="Drula E."/>
            <person name="Ayuso-Fernandez I."/>
            <person name="Pacheco R."/>
            <person name="Padilla G."/>
            <person name="Ferreira P."/>
            <person name="Barriuso J."/>
            <person name="Kellner H."/>
            <person name="Castanera R."/>
            <person name="Alfaro M."/>
            <person name="Ramirez L."/>
            <person name="Pisabarro A.G."/>
            <person name="Kuo A."/>
            <person name="Tritt A."/>
            <person name="Lipzen A."/>
            <person name="He G."/>
            <person name="Yan M."/>
            <person name="Ng V."/>
            <person name="Cullen D."/>
            <person name="Martin F."/>
            <person name="Rosso M.-N."/>
            <person name="Henrissat B."/>
            <person name="Hibbett D."/>
            <person name="Martinez A.T."/>
            <person name="Grigoriev I.V."/>
        </authorList>
    </citation>
    <scope>NUCLEOTIDE SEQUENCE</scope>
    <source>
        <strain evidence="7">AH 40177</strain>
    </source>
</reference>
<dbReference type="GO" id="GO:0010333">
    <property type="term" value="F:terpene synthase activity"/>
    <property type="evidence" value="ECO:0007669"/>
    <property type="project" value="InterPro"/>
</dbReference>
<comment type="cofactor">
    <cofactor evidence="1 6">
        <name>Mg(2+)</name>
        <dbReference type="ChEBI" id="CHEBI:18420"/>
    </cofactor>
</comment>
<dbReference type="Gene3D" id="1.10.600.10">
    <property type="entry name" value="Farnesyl Diphosphate Synthase"/>
    <property type="match status" value="1"/>
</dbReference>
<keyword evidence="3 6" id="KW-0479">Metal-binding</keyword>
<dbReference type="PANTHER" id="PTHR35201:SF4">
    <property type="entry name" value="BETA-PINACENE SYNTHASE-RELATED"/>
    <property type="match status" value="1"/>
</dbReference>
<dbReference type="GO" id="GO:0008299">
    <property type="term" value="P:isoprenoid biosynthetic process"/>
    <property type="evidence" value="ECO:0007669"/>
    <property type="project" value="UniProtKB-ARBA"/>
</dbReference>
<dbReference type="SUPFAM" id="SSF48576">
    <property type="entry name" value="Terpenoid synthases"/>
    <property type="match status" value="1"/>
</dbReference>
<evidence type="ECO:0000256" key="2">
    <source>
        <dbReference type="ARBA" id="ARBA00006333"/>
    </source>
</evidence>
<organism evidence="7 8">
    <name type="scientific">Rhodocollybia butyracea</name>
    <dbReference type="NCBI Taxonomy" id="206335"/>
    <lineage>
        <taxon>Eukaryota</taxon>
        <taxon>Fungi</taxon>
        <taxon>Dikarya</taxon>
        <taxon>Basidiomycota</taxon>
        <taxon>Agaricomycotina</taxon>
        <taxon>Agaricomycetes</taxon>
        <taxon>Agaricomycetidae</taxon>
        <taxon>Agaricales</taxon>
        <taxon>Marasmiineae</taxon>
        <taxon>Omphalotaceae</taxon>
        <taxon>Rhodocollybia</taxon>
    </lineage>
</organism>
<dbReference type="SFLD" id="SFLDG01020">
    <property type="entry name" value="Terpene_Cyclase_Like_2"/>
    <property type="match status" value="1"/>
</dbReference>
<keyword evidence="5 6" id="KW-0456">Lyase</keyword>
<dbReference type="InterPro" id="IPR008949">
    <property type="entry name" value="Isoprenoid_synthase_dom_sf"/>
</dbReference>
<dbReference type="GO" id="GO:0046872">
    <property type="term" value="F:metal ion binding"/>
    <property type="evidence" value="ECO:0007669"/>
    <property type="project" value="UniProtKB-KW"/>
</dbReference>
<keyword evidence="4 6" id="KW-0460">Magnesium</keyword>
<evidence type="ECO:0000256" key="3">
    <source>
        <dbReference type="ARBA" id="ARBA00022723"/>
    </source>
</evidence>
<evidence type="ECO:0000256" key="1">
    <source>
        <dbReference type="ARBA" id="ARBA00001946"/>
    </source>
</evidence>
<name>A0A9P5U6Z0_9AGAR</name>
<sequence length="378" mass="43459">MSPKTQAVKKFYIPDTLAKWPWPRHLNPAYEEQKALSSAWLRSFNAFDPSSQKAFDLCNFSLLASYAFPLADPAHLRSACDLMNCFFIFDEYSDVAEPDVVRKQADIIMDAIHHPHIPRPQDEFIVGEIHRQFWELASKGATLTAQRRFIETYQLYVDSVIQQAIDRADYYIRDVNSYFQVRRDTIGAKSSFALLEFTMDIPDEVMEHPVIHELSIGCIDMVIIGNDIYSYNIEQARADDLHNLVTIVMNQHSLDVQGAMDWIGRCHEEIADRFLENYKNLPDWGPIINPQIRSYCDGLGNWVRANDAWSFDSWRYFRGNGPEIEQTRWVELMPKEKAAIIPSSAQSVSSNSKRGFLSSLGNKLAKIDRTEQPHADTI</sequence>
<dbReference type="EMBL" id="JADNRY010000075">
    <property type="protein sequence ID" value="KAF9067338.1"/>
    <property type="molecule type" value="Genomic_DNA"/>
</dbReference>
<dbReference type="PANTHER" id="PTHR35201">
    <property type="entry name" value="TERPENE SYNTHASE"/>
    <property type="match status" value="1"/>
</dbReference>
<proteinExistence type="inferred from homology"/>
<comment type="similarity">
    <text evidence="2 6">Belongs to the terpene synthase family.</text>
</comment>
<dbReference type="Proteomes" id="UP000772434">
    <property type="component" value="Unassembled WGS sequence"/>
</dbReference>
<dbReference type="EC" id="4.2.3.-" evidence="6"/>